<evidence type="ECO:0000313" key="1">
    <source>
        <dbReference type="EMBL" id="KAJ7768650.1"/>
    </source>
</evidence>
<sequence length="186" mass="20818">MQESSGQCLRSMDSSESAQTAVFRIQELVDLIIDFVSESRSDLFVSGLVSTAWVPRSQHHIFGSATLDLARSWKNNAPIHRFRKTLTGAVHLAVHIRRLRLPLDASALGCIIEIPWPGLDWSRLSSIDPVWMRVRRLQVSPSFKISSVSPVSGTYMSRATGRTPPPCSIISRIALERYTLYCCLYG</sequence>
<name>A0AAD7JNZ9_9AGAR</name>
<proteinExistence type="predicted"/>
<comment type="caution">
    <text evidence="1">The sequence shown here is derived from an EMBL/GenBank/DDBJ whole genome shotgun (WGS) entry which is preliminary data.</text>
</comment>
<dbReference type="EMBL" id="JARJLG010000027">
    <property type="protein sequence ID" value="KAJ7768650.1"/>
    <property type="molecule type" value="Genomic_DNA"/>
</dbReference>
<dbReference type="Proteomes" id="UP001215280">
    <property type="component" value="Unassembled WGS sequence"/>
</dbReference>
<protein>
    <submittedName>
        <fullName evidence="1">Uncharacterized protein</fullName>
    </submittedName>
</protein>
<evidence type="ECO:0000313" key="2">
    <source>
        <dbReference type="Proteomes" id="UP001215280"/>
    </source>
</evidence>
<dbReference type="AlphaFoldDB" id="A0AAD7JNZ9"/>
<accession>A0AAD7JNZ9</accession>
<gene>
    <name evidence="1" type="ORF">DFH07DRAFT_807526</name>
</gene>
<keyword evidence="2" id="KW-1185">Reference proteome</keyword>
<reference evidence="1" key="1">
    <citation type="submission" date="2023-03" db="EMBL/GenBank/DDBJ databases">
        <title>Massive genome expansion in bonnet fungi (Mycena s.s.) driven by repeated elements and novel gene families across ecological guilds.</title>
        <authorList>
            <consortium name="Lawrence Berkeley National Laboratory"/>
            <person name="Harder C.B."/>
            <person name="Miyauchi S."/>
            <person name="Viragh M."/>
            <person name="Kuo A."/>
            <person name="Thoen E."/>
            <person name="Andreopoulos B."/>
            <person name="Lu D."/>
            <person name="Skrede I."/>
            <person name="Drula E."/>
            <person name="Henrissat B."/>
            <person name="Morin E."/>
            <person name="Kohler A."/>
            <person name="Barry K."/>
            <person name="LaButti K."/>
            <person name="Morin E."/>
            <person name="Salamov A."/>
            <person name="Lipzen A."/>
            <person name="Mereny Z."/>
            <person name="Hegedus B."/>
            <person name="Baldrian P."/>
            <person name="Stursova M."/>
            <person name="Weitz H."/>
            <person name="Taylor A."/>
            <person name="Grigoriev I.V."/>
            <person name="Nagy L.G."/>
            <person name="Martin F."/>
            <person name="Kauserud H."/>
        </authorList>
    </citation>
    <scope>NUCLEOTIDE SEQUENCE</scope>
    <source>
        <strain evidence="1">CBHHK188m</strain>
    </source>
</reference>
<organism evidence="1 2">
    <name type="scientific">Mycena maculata</name>
    <dbReference type="NCBI Taxonomy" id="230809"/>
    <lineage>
        <taxon>Eukaryota</taxon>
        <taxon>Fungi</taxon>
        <taxon>Dikarya</taxon>
        <taxon>Basidiomycota</taxon>
        <taxon>Agaricomycotina</taxon>
        <taxon>Agaricomycetes</taxon>
        <taxon>Agaricomycetidae</taxon>
        <taxon>Agaricales</taxon>
        <taxon>Marasmiineae</taxon>
        <taxon>Mycenaceae</taxon>
        <taxon>Mycena</taxon>
    </lineage>
</organism>